<dbReference type="NCBIfam" id="NF004837">
    <property type="entry name" value="PRK06187.1"/>
    <property type="match status" value="1"/>
</dbReference>
<gene>
    <name evidence="7" type="ORF">K678_07223</name>
</gene>
<dbReference type="Proteomes" id="UP000015350">
    <property type="component" value="Unassembled WGS sequence"/>
</dbReference>
<dbReference type="InterPro" id="IPR042099">
    <property type="entry name" value="ANL_N_sf"/>
</dbReference>
<dbReference type="InterPro" id="IPR045851">
    <property type="entry name" value="AMP-bd_C_sf"/>
</dbReference>
<dbReference type="InterPro" id="IPR025110">
    <property type="entry name" value="AMP-bd_C"/>
</dbReference>
<dbReference type="Gene3D" id="3.40.50.12780">
    <property type="entry name" value="N-terminal domain of ligase-like"/>
    <property type="match status" value="1"/>
</dbReference>
<evidence type="ECO:0000256" key="1">
    <source>
        <dbReference type="ARBA" id="ARBA00006432"/>
    </source>
</evidence>
<evidence type="ECO:0000313" key="8">
    <source>
        <dbReference type="Proteomes" id="UP000015350"/>
    </source>
</evidence>
<evidence type="ECO:0000256" key="4">
    <source>
        <dbReference type="ARBA" id="ARBA00023098"/>
    </source>
</evidence>
<dbReference type="RefSeq" id="WP_021131795.1">
    <property type="nucleotide sequence ID" value="NZ_AQPH01000020.1"/>
</dbReference>
<dbReference type="PANTHER" id="PTHR43859">
    <property type="entry name" value="ACYL-ACTIVATING ENZYME"/>
    <property type="match status" value="1"/>
</dbReference>
<keyword evidence="3" id="KW-0276">Fatty acid metabolism</keyword>
<proteinExistence type="inferred from homology"/>
<dbReference type="Gene3D" id="3.30.300.30">
    <property type="match status" value="1"/>
</dbReference>
<dbReference type="PATRIC" id="fig|1316936.3.peg.1449"/>
<evidence type="ECO:0000256" key="3">
    <source>
        <dbReference type="ARBA" id="ARBA00022832"/>
    </source>
</evidence>
<dbReference type="OrthoDB" id="9803968at2"/>
<name>S9TUK6_MAGFU</name>
<dbReference type="STRING" id="1316936.K678_07223"/>
<organism evidence="7 8">
    <name type="scientific">Magnetospirillum fulvum MGU-K5</name>
    <dbReference type="NCBI Taxonomy" id="1316936"/>
    <lineage>
        <taxon>Bacteria</taxon>
        <taxon>Pseudomonadati</taxon>
        <taxon>Pseudomonadota</taxon>
        <taxon>Alphaproteobacteria</taxon>
        <taxon>Rhodospirillales</taxon>
        <taxon>Rhodospirillaceae</taxon>
        <taxon>Magnetospirillum</taxon>
    </lineage>
</organism>
<comment type="similarity">
    <text evidence="1">Belongs to the ATP-dependent AMP-binding enzyme family.</text>
</comment>
<dbReference type="AlphaFoldDB" id="S9TUK6"/>
<dbReference type="Pfam" id="PF13193">
    <property type="entry name" value="AMP-binding_C"/>
    <property type="match status" value="1"/>
</dbReference>
<dbReference type="InterPro" id="IPR000873">
    <property type="entry name" value="AMP-dep_synth/lig_dom"/>
</dbReference>
<dbReference type="GO" id="GO:0016874">
    <property type="term" value="F:ligase activity"/>
    <property type="evidence" value="ECO:0007669"/>
    <property type="project" value="UniProtKB-KW"/>
</dbReference>
<evidence type="ECO:0000259" key="6">
    <source>
        <dbReference type="Pfam" id="PF13193"/>
    </source>
</evidence>
<evidence type="ECO:0000259" key="5">
    <source>
        <dbReference type="Pfam" id="PF00501"/>
    </source>
</evidence>
<dbReference type="EMBL" id="AQPH01000020">
    <property type="protein sequence ID" value="EPY02150.1"/>
    <property type="molecule type" value="Genomic_DNA"/>
</dbReference>
<dbReference type="PANTHER" id="PTHR43859:SF4">
    <property type="entry name" value="BUTANOATE--COA LIGASE AAE1-RELATED"/>
    <property type="match status" value="1"/>
</dbReference>
<feature type="domain" description="AMP-binding enzyme C-terminal" evidence="6">
    <location>
        <begin position="456"/>
        <end position="537"/>
    </location>
</feature>
<sequence>MSVRVVGSTPSAYQYPLLIKQLLLTPLAIAPEQEITYQGRVRFNYRTLKERIGRLANLLAGLDVQAGQTVAMMDWDSHRYLEAFFAIPMMGAILHTVNVRLTPEQILYTLNHARADFLIVNSEFFPILAEIAGRLETVKTIVMIVEEGASAVAPIPVAGEYETLLAAASPEYDFPDFDENAQATTFYTTGTTGNPKGVYFSHRQLVLHTLGCAAALGGAPNQGHVHREDVYMPITPMFHVHAWGFPYLATMMGMKQVYPGRYQPELICRLIAEEKVSFSHCVPTILHMILSHPQASRTDFSGWKVLIGGSALPEIMATSAQKRGIDIFTGYGMSETCPVLSIAHLENRMLERSHEEQSVIRAKTGRPLPLVDLRVVDEEMREVEHNGRATGEVVARSPWLTQGYVGTEADSESLWGGGYLHTADIGNINAEGYLKVTDRIKDVIKTGGEWTSSLQLEDIISKHEAVHEVAVIGIPDEKWGERPVALVILKPEHVGTITEHALRNYSAKAIEAAGVSRYGLLLHVRFVKTLAKTSIGKMNKRLMRADPEALCL</sequence>
<evidence type="ECO:0000313" key="7">
    <source>
        <dbReference type="EMBL" id="EPY02150.1"/>
    </source>
</evidence>
<keyword evidence="2 7" id="KW-0436">Ligase</keyword>
<protein>
    <submittedName>
        <fullName evidence="7">Long-chain-fatty-acid--CoA ligase</fullName>
    </submittedName>
</protein>
<dbReference type="Pfam" id="PF00501">
    <property type="entry name" value="AMP-binding"/>
    <property type="match status" value="1"/>
</dbReference>
<evidence type="ECO:0000256" key="2">
    <source>
        <dbReference type="ARBA" id="ARBA00022598"/>
    </source>
</evidence>
<accession>S9TUK6</accession>
<dbReference type="GO" id="GO:0006631">
    <property type="term" value="P:fatty acid metabolic process"/>
    <property type="evidence" value="ECO:0007669"/>
    <property type="project" value="UniProtKB-KW"/>
</dbReference>
<keyword evidence="4" id="KW-0443">Lipid metabolism</keyword>
<feature type="domain" description="AMP-dependent synthetase/ligase" evidence="5">
    <location>
        <begin position="33"/>
        <end position="404"/>
    </location>
</feature>
<dbReference type="eggNOG" id="COG0318">
    <property type="taxonomic scope" value="Bacteria"/>
</dbReference>
<reference evidence="7 8" key="1">
    <citation type="submission" date="2013-04" db="EMBL/GenBank/DDBJ databases">
        <authorList>
            <person name="Kuznetsov B."/>
            <person name="Ivanovsky R."/>
        </authorList>
    </citation>
    <scope>NUCLEOTIDE SEQUENCE [LARGE SCALE GENOMIC DNA]</scope>
    <source>
        <strain evidence="7 8">MGU-K5</strain>
    </source>
</reference>
<comment type="caution">
    <text evidence="7">The sequence shown here is derived from an EMBL/GenBank/DDBJ whole genome shotgun (WGS) entry which is preliminary data.</text>
</comment>
<dbReference type="SUPFAM" id="SSF56801">
    <property type="entry name" value="Acetyl-CoA synthetase-like"/>
    <property type="match status" value="1"/>
</dbReference>